<evidence type="ECO:0000256" key="3">
    <source>
        <dbReference type="ARBA" id="ARBA00022448"/>
    </source>
</evidence>
<feature type="transmembrane region" description="Helical" evidence="7">
    <location>
        <begin position="301"/>
        <end position="323"/>
    </location>
</feature>
<dbReference type="InterPro" id="IPR036259">
    <property type="entry name" value="MFS_trans_sf"/>
</dbReference>
<evidence type="ECO:0000256" key="4">
    <source>
        <dbReference type="ARBA" id="ARBA00022692"/>
    </source>
</evidence>
<keyword evidence="3" id="KW-0813">Transport</keyword>
<comment type="similarity">
    <text evidence="2">Belongs to the major facilitator superfamily. Folate-biopterin transporter (TC 2.A.71) family.</text>
</comment>
<evidence type="ECO:0000313" key="9">
    <source>
        <dbReference type="Proteomes" id="UP000265716"/>
    </source>
</evidence>
<keyword evidence="4 7" id="KW-0812">Transmembrane</keyword>
<feature type="transmembrane region" description="Helical" evidence="7">
    <location>
        <begin position="275"/>
        <end position="294"/>
    </location>
</feature>
<proteinExistence type="inferred from homology"/>
<dbReference type="VEuPathDB" id="FungiDB:H257_07557"/>
<comment type="caution">
    <text evidence="8">The sequence shown here is derived from an EMBL/GenBank/DDBJ whole genome shotgun (WGS) entry which is preliminary data.</text>
</comment>
<dbReference type="InterPro" id="IPR039309">
    <property type="entry name" value="BT1"/>
</dbReference>
<dbReference type="Pfam" id="PF03092">
    <property type="entry name" value="BT1"/>
    <property type="match status" value="1"/>
</dbReference>
<dbReference type="VEuPathDB" id="FungiDB:H257_15301"/>
<evidence type="ECO:0000256" key="1">
    <source>
        <dbReference type="ARBA" id="ARBA00004141"/>
    </source>
</evidence>
<dbReference type="AlphaFoldDB" id="A0A397C663"/>
<feature type="transmembrane region" description="Helical" evidence="7">
    <location>
        <begin position="178"/>
        <end position="197"/>
    </location>
</feature>
<evidence type="ECO:0000256" key="5">
    <source>
        <dbReference type="ARBA" id="ARBA00022989"/>
    </source>
</evidence>
<dbReference type="EMBL" id="QUTC01010997">
    <property type="protein sequence ID" value="RHY39508.1"/>
    <property type="molecule type" value="Genomic_DNA"/>
</dbReference>
<feature type="transmembrane region" description="Helical" evidence="7">
    <location>
        <begin position="376"/>
        <end position="403"/>
    </location>
</feature>
<keyword evidence="6 7" id="KW-0472">Membrane</keyword>
<keyword evidence="5 7" id="KW-1133">Transmembrane helix</keyword>
<feature type="transmembrane region" description="Helical" evidence="7">
    <location>
        <begin position="240"/>
        <end position="263"/>
    </location>
</feature>
<evidence type="ECO:0000313" key="8">
    <source>
        <dbReference type="EMBL" id="RHY39508.1"/>
    </source>
</evidence>
<gene>
    <name evidence="8" type="ORF">DYB38_011442</name>
</gene>
<accession>A0A397C663</accession>
<sequence length="517" mass="57066">MKHLPVLASTSLLPWGLLSLYFVQSFLQSFPMTAYGDWLFNEIHMSPATTNFYYALTFFPWNLKPVYALVSDNFPIFGYRRKYYIVLCEAGAALSVLATGLFVRSVAGAFVVKMIDSSCEAFTQMMLGVVLVDVASGNHQKSGNVQAWANAAKNSASIVALFVGIPIYATKSISSREIICWTSVIPVVGIVTALFFFHEPKVVPNSIHPTGPTTCGGLVRQKSQAFTAACKRIVSEQRSYMPVMLFFFLSSALPSGGSVWYQYTYSLLNDQKECLQYSSLAGMVGRVLACGIYAQMCQGRSIRIVFAISTVVSTVASLPQVLLAPPMANLPISVCTFCTLESFVTSFAGEFALLQLLIVATYFCPTKATDGKGLTYALYLSFMDFGGVVSSFFSAIVISALGITEDPTTFVVNWANLSTQYAYIIERFKRWLLNEHPEFVVDSVIQLPLSTKVCQTYLDFASVKRDATGKELVPKRFNSFSTIGTCKSAIKYLYKEANIKMHDELEARLKGTILDYI</sequence>
<dbReference type="PANTHER" id="PTHR31585:SF0">
    <property type="entry name" value="FOLATE-BIOPTERIN TRANSPORTER 1, CHLOROPLASTIC"/>
    <property type="match status" value="1"/>
</dbReference>
<dbReference type="PANTHER" id="PTHR31585">
    <property type="entry name" value="FOLATE-BIOPTERIN TRANSPORTER 1, CHLOROPLASTIC"/>
    <property type="match status" value="1"/>
</dbReference>
<feature type="transmembrane region" description="Helical" evidence="7">
    <location>
        <begin position="83"/>
        <end position="103"/>
    </location>
</feature>
<reference evidence="8 9" key="1">
    <citation type="submission" date="2018-08" db="EMBL/GenBank/DDBJ databases">
        <title>Aphanomyces genome sequencing and annotation.</title>
        <authorList>
            <person name="Minardi D."/>
            <person name="Oidtmann B."/>
            <person name="Van Der Giezen M."/>
            <person name="Studholme D.J."/>
        </authorList>
    </citation>
    <scope>NUCLEOTIDE SEQUENCE [LARGE SCALE GENOMIC DNA]</scope>
    <source>
        <strain evidence="8 9">SA</strain>
    </source>
</reference>
<name>A0A397C663_APHAT</name>
<dbReference type="GO" id="GO:0016020">
    <property type="term" value="C:membrane"/>
    <property type="evidence" value="ECO:0007669"/>
    <property type="project" value="UniProtKB-SubCell"/>
</dbReference>
<comment type="subcellular location">
    <subcellularLocation>
        <location evidence="1">Membrane</location>
        <topology evidence="1">Multi-pass membrane protein</topology>
    </subcellularLocation>
</comment>
<organism evidence="8 9">
    <name type="scientific">Aphanomyces astaci</name>
    <name type="common">Crayfish plague agent</name>
    <dbReference type="NCBI Taxonomy" id="112090"/>
    <lineage>
        <taxon>Eukaryota</taxon>
        <taxon>Sar</taxon>
        <taxon>Stramenopiles</taxon>
        <taxon>Oomycota</taxon>
        <taxon>Saprolegniomycetes</taxon>
        <taxon>Saprolegniales</taxon>
        <taxon>Verrucalvaceae</taxon>
        <taxon>Aphanomyces</taxon>
    </lineage>
</organism>
<feature type="transmembrane region" description="Helical" evidence="7">
    <location>
        <begin position="52"/>
        <end position="71"/>
    </location>
</feature>
<feature type="transmembrane region" description="Helical" evidence="7">
    <location>
        <begin position="343"/>
        <end position="364"/>
    </location>
</feature>
<evidence type="ECO:0000256" key="2">
    <source>
        <dbReference type="ARBA" id="ARBA00007015"/>
    </source>
</evidence>
<dbReference type="SUPFAM" id="SSF103473">
    <property type="entry name" value="MFS general substrate transporter"/>
    <property type="match status" value="1"/>
</dbReference>
<dbReference type="Proteomes" id="UP000265716">
    <property type="component" value="Unassembled WGS sequence"/>
</dbReference>
<evidence type="ECO:0000256" key="6">
    <source>
        <dbReference type="ARBA" id="ARBA00023136"/>
    </source>
</evidence>
<protein>
    <submittedName>
        <fullName evidence="8">Uncharacterized protein</fullName>
    </submittedName>
</protein>
<evidence type="ECO:0000256" key="7">
    <source>
        <dbReference type="SAM" id="Phobius"/>
    </source>
</evidence>